<dbReference type="Proteomes" id="UP000054266">
    <property type="component" value="Unassembled WGS sequence"/>
</dbReference>
<evidence type="ECO:0008006" key="8">
    <source>
        <dbReference type="Google" id="ProtNLM"/>
    </source>
</evidence>
<dbReference type="InterPro" id="IPR032466">
    <property type="entry name" value="Metal_Hydrolase"/>
</dbReference>
<evidence type="ECO:0000256" key="1">
    <source>
        <dbReference type="ARBA" id="ARBA00009275"/>
    </source>
</evidence>
<dbReference type="SUPFAM" id="SSF51556">
    <property type="entry name" value="Metallo-dependent hydrolases"/>
    <property type="match status" value="1"/>
</dbReference>
<proteinExistence type="inferred from homology"/>
<keyword evidence="2" id="KW-0540">Nuclease</keyword>
<reference evidence="6 7" key="1">
    <citation type="submission" date="2015-01" db="EMBL/GenBank/DDBJ databases">
        <title>The Genome Sequence of Capronia semiimmersa CBS27337.</title>
        <authorList>
            <consortium name="The Broad Institute Genomics Platform"/>
            <person name="Cuomo C."/>
            <person name="de Hoog S."/>
            <person name="Gorbushina A."/>
            <person name="Stielow B."/>
            <person name="Teixiera M."/>
            <person name="Abouelleil A."/>
            <person name="Chapman S.B."/>
            <person name="Priest M."/>
            <person name="Young S.K."/>
            <person name="Wortman J."/>
            <person name="Nusbaum C."/>
            <person name="Birren B."/>
        </authorList>
    </citation>
    <scope>NUCLEOTIDE SEQUENCE [LARGE SCALE GENOMIC DNA]</scope>
    <source>
        <strain evidence="6 7">CBS 27337</strain>
    </source>
</reference>
<evidence type="ECO:0000313" key="6">
    <source>
        <dbReference type="EMBL" id="KIW66175.1"/>
    </source>
</evidence>
<evidence type="ECO:0000256" key="2">
    <source>
        <dbReference type="ARBA" id="ARBA00022722"/>
    </source>
</evidence>
<evidence type="ECO:0000256" key="3">
    <source>
        <dbReference type="ARBA" id="ARBA00022723"/>
    </source>
</evidence>
<feature type="binding site" evidence="5">
    <location>
        <position position="234"/>
    </location>
    <ligand>
        <name>a divalent metal cation</name>
        <dbReference type="ChEBI" id="CHEBI:60240"/>
        <label>1</label>
    </ligand>
</feature>
<dbReference type="Gene3D" id="3.20.20.140">
    <property type="entry name" value="Metal-dependent hydrolases"/>
    <property type="match status" value="1"/>
</dbReference>
<dbReference type="Pfam" id="PF01026">
    <property type="entry name" value="TatD_DNase"/>
    <property type="match status" value="1"/>
</dbReference>
<dbReference type="CDD" id="cd01310">
    <property type="entry name" value="TatD_DNAse"/>
    <property type="match status" value="1"/>
</dbReference>
<protein>
    <recommendedName>
        <fullName evidence="8">TatD family hydrolase</fullName>
    </recommendedName>
</protein>
<gene>
    <name evidence="6" type="ORF">PV04_08376</name>
</gene>
<organism evidence="6 7">
    <name type="scientific">Phialophora macrospora</name>
    <dbReference type="NCBI Taxonomy" id="1851006"/>
    <lineage>
        <taxon>Eukaryota</taxon>
        <taxon>Fungi</taxon>
        <taxon>Dikarya</taxon>
        <taxon>Ascomycota</taxon>
        <taxon>Pezizomycotina</taxon>
        <taxon>Eurotiomycetes</taxon>
        <taxon>Chaetothyriomycetidae</taxon>
        <taxon>Chaetothyriales</taxon>
        <taxon>Herpotrichiellaceae</taxon>
        <taxon>Phialophora</taxon>
    </lineage>
</organism>
<dbReference type="GO" id="GO:0046872">
    <property type="term" value="F:metal ion binding"/>
    <property type="evidence" value="ECO:0007669"/>
    <property type="project" value="UniProtKB-KW"/>
</dbReference>
<evidence type="ECO:0000256" key="5">
    <source>
        <dbReference type="PIRSR" id="PIRSR005902-1"/>
    </source>
</evidence>
<sequence length="317" mass="35185">MMEQDDVVRCRFVDIAVTYTADEFHGIYRGRKQHDEDFEDVLNRAEAVGCSRVVLTTMTLQGAKQNLEVCKRFPDTCCMTLGIHPYHAADLDDDTTSLEELVSFGKSIAASDETQKYLVAFGEIGLDYVHLDRASKEVQQRAFVHQLEAAAMFDLPLFLHVRDSYDDFVQLIKPYISTGPRRGVVHSFAGTKDEMLGLLELGFDISVNGVSFKTEEQLEMVRAIPLDRLHLETDAPWCAIPTAGPAAGYVRDAPALRPSHKKDKFVKGDMVKGRNESCVIDRVARIVAGVKGVAVSEVAEAAWRNSVALFGLDGRTN</sequence>
<name>A0A0D2FHA1_9EURO</name>
<accession>A0A0D2FHA1</accession>
<evidence type="ECO:0000313" key="7">
    <source>
        <dbReference type="Proteomes" id="UP000054266"/>
    </source>
</evidence>
<feature type="binding site" evidence="5">
    <location>
        <position position="160"/>
    </location>
    <ligand>
        <name>a divalent metal cation</name>
        <dbReference type="ChEBI" id="CHEBI:60240"/>
        <label>2</label>
    </ligand>
</feature>
<dbReference type="PIRSF" id="PIRSF005902">
    <property type="entry name" value="DNase_TatD"/>
    <property type="match status" value="1"/>
</dbReference>
<dbReference type="PANTHER" id="PTHR10060">
    <property type="entry name" value="TATD FAMILY DEOXYRIBONUCLEASE"/>
    <property type="match status" value="1"/>
</dbReference>
<dbReference type="InterPro" id="IPR001130">
    <property type="entry name" value="TatD-like"/>
</dbReference>
<dbReference type="PANTHER" id="PTHR10060:SF15">
    <property type="entry name" value="DEOXYRIBONUCLEASE TATDN1"/>
    <property type="match status" value="1"/>
</dbReference>
<evidence type="ECO:0000256" key="4">
    <source>
        <dbReference type="ARBA" id="ARBA00022801"/>
    </source>
</evidence>
<dbReference type="STRING" id="5601.A0A0D2FHA1"/>
<keyword evidence="7" id="KW-1185">Reference proteome</keyword>
<feature type="binding site" evidence="5">
    <location>
        <position position="186"/>
    </location>
    <ligand>
        <name>a divalent metal cation</name>
        <dbReference type="ChEBI" id="CHEBI:60240"/>
        <label>2</label>
    </ligand>
</feature>
<keyword evidence="4" id="KW-0378">Hydrolase</keyword>
<dbReference type="AlphaFoldDB" id="A0A0D2FHA1"/>
<dbReference type="HOGENOM" id="CLU_031506_1_0_1"/>
<keyword evidence="3 5" id="KW-0479">Metal-binding</keyword>
<comment type="similarity">
    <text evidence="1">Belongs to the metallo-dependent hydrolases superfamily. TatD-type hydrolase family.</text>
</comment>
<dbReference type="EMBL" id="KN846960">
    <property type="protein sequence ID" value="KIW66175.1"/>
    <property type="molecule type" value="Genomic_DNA"/>
</dbReference>
<feature type="binding site" evidence="5">
    <location>
        <position position="123"/>
    </location>
    <ligand>
        <name>a divalent metal cation</name>
        <dbReference type="ChEBI" id="CHEBI:60240"/>
        <label>1</label>
    </ligand>
</feature>
<dbReference type="GO" id="GO:0005829">
    <property type="term" value="C:cytosol"/>
    <property type="evidence" value="ECO:0007669"/>
    <property type="project" value="TreeGrafter"/>
</dbReference>
<dbReference type="InterPro" id="IPR050891">
    <property type="entry name" value="TatD-type_Hydrolase"/>
</dbReference>
<dbReference type="GO" id="GO:0008296">
    <property type="term" value="F:3'-5'-DNA exonuclease activity"/>
    <property type="evidence" value="ECO:0007669"/>
    <property type="project" value="TreeGrafter"/>
</dbReference>